<keyword evidence="3" id="KW-1185">Reference proteome</keyword>
<accession>A0ABY2TUL3</accession>
<sequence length="268" mass="30943">MKNIKNTFIIFISLLLVVSCAQKITYPTSIKDSKTNVTEINTNYKRISTNDANYVRKMEELYPAWNVKLSWFNPKDAKITIAEKRNMLRKLSLVKFMINTPEFEEKVLATTMYSAVNTNGPNGNIKVGSKLDSKRIMTVLKNRNYSVAIRKQKMSGVAALGVLGKSLYCLADNVSQDTLWIAFPSVENWVNGGYLLEPYLSAIVFHEILHNTGFSHSGNYGAIYPLQNIYKSLYNDKKWKEKYKERLEDFQYYYEIKYSEVLQKDSIK</sequence>
<name>A0ABY2TUL3_9SPIR</name>
<comment type="caution">
    <text evidence="2">The sequence shown here is derived from an EMBL/GenBank/DDBJ whole genome shotgun (WGS) entry which is preliminary data.</text>
</comment>
<dbReference type="Proteomes" id="UP000310168">
    <property type="component" value="Unassembled WGS sequence"/>
</dbReference>
<organism evidence="2 3">
    <name type="scientific">Brachyspira catarrhinii</name>
    <dbReference type="NCBI Taxonomy" id="2528966"/>
    <lineage>
        <taxon>Bacteria</taxon>
        <taxon>Pseudomonadati</taxon>
        <taxon>Spirochaetota</taxon>
        <taxon>Spirochaetia</taxon>
        <taxon>Brachyspirales</taxon>
        <taxon>Brachyspiraceae</taxon>
        <taxon>Brachyspira</taxon>
    </lineage>
</organism>
<evidence type="ECO:0000256" key="1">
    <source>
        <dbReference type="SAM" id="SignalP"/>
    </source>
</evidence>
<reference evidence="2 3" key="1">
    <citation type="journal article" date="2019" name="Anaerobe">
        <title>Brachyspira catarrhinii sp. nov., an anaerobic intestinal spirochaete isolated from vervet monkeys may have been misidentified as Brachyspira aalborgi in previous studies.</title>
        <authorList>
            <person name="Phillips N.D."/>
            <person name="La T."/>
            <person name="Hampson D.J."/>
        </authorList>
    </citation>
    <scope>NUCLEOTIDE SEQUENCE [LARGE SCALE GENOMIC DNA]</scope>
    <source>
        <strain evidence="2 3">Z12</strain>
    </source>
</reference>
<evidence type="ECO:0000313" key="2">
    <source>
        <dbReference type="EMBL" id="TKZ36283.1"/>
    </source>
</evidence>
<gene>
    <name evidence="2" type="ORF">EZH24_00925</name>
</gene>
<proteinExistence type="predicted"/>
<dbReference type="RefSeq" id="WP_137997258.1">
    <property type="nucleotide sequence ID" value="NZ_SJDU01000010.1"/>
</dbReference>
<dbReference type="PROSITE" id="PS51257">
    <property type="entry name" value="PROKAR_LIPOPROTEIN"/>
    <property type="match status" value="1"/>
</dbReference>
<protein>
    <submittedName>
        <fullName evidence="2">Uncharacterized protein</fullName>
    </submittedName>
</protein>
<evidence type="ECO:0000313" key="3">
    <source>
        <dbReference type="Proteomes" id="UP000310168"/>
    </source>
</evidence>
<keyword evidence="1" id="KW-0732">Signal</keyword>
<feature type="chain" id="PRO_5046839375" evidence="1">
    <location>
        <begin position="22"/>
        <end position="268"/>
    </location>
</feature>
<feature type="signal peptide" evidence="1">
    <location>
        <begin position="1"/>
        <end position="21"/>
    </location>
</feature>
<dbReference type="EMBL" id="SJDU01000010">
    <property type="protein sequence ID" value="TKZ36283.1"/>
    <property type="molecule type" value="Genomic_DNA"/>
</dbReference>